<dbReference type="InterPro" id="IPR036388">
    <property type="entry name" value="WH-like_DNA-bd_sf"/>
</dbReference>
<dbReference type="InterPro" id="IPR013324">
    <property type="entry name" value="RNA_pol_sigma_r3/r4-like"/>
</dbReference>
<organism evidence="7 8">
    <name type="scientific">Exiguobacterium aurantiacum</name>
    <dbReference type="NCBI Taxonomy" id="33987"/>
    <lineage>
        <taxon>Bacteria</taxon>
        <taxon>Bacillati</taxon>
        <taxon>Bacillota</taxon>
        <taxon>Bacilli</taxon>
        <taxon>Bacillales</taxon>
        <taxon>Bacillales Family XII. Incertae Sedis</taxon>
        <taxon>Exiguobacterium</taxon>
    </lineage>
</organism>
<accession>A0A377FQ53</accession>
<dbReference type="InterPro" id="IPR039425">
    <property type="entry name" value="RNA_pol_sigma-70-like"/>
</dbReference>
<dbReference type="PANTHER" id="PTHR43133:SF62">
    <property type="entry name" value="RNA POLYMERASE SIGMA FACTOR SIGZ"/>
    <property type="match status" value="1"/>
</dbReference>
<evidence type="ECO:0000259" key="6">
    <source>
        <dbReference type="Pfam" id="PF08281"/>
    </source>
</evidence>
<dbReference type="SUPFAM" id="SSF88659">
    <property type="entry name" value="Sigma3 and sigma4 domains of RNA polymerase sigma factors"/>
    <property type="match status" value="1"/>
</dbReference>
<dbReference type="InterPro" id="IPR007627">
    <property type="entry name" value="RNA_pol_sigma70_r2"/>
</dbReference>
<proteinExistence type="inferred from homology"/>
<evidence type="ECO:0000256" key="2">
    <source>
        <dbReference type="ARBA" id="ARBA00023015"/>
    </source>
</evidence>
<sequence length="186" mass="22138">MTDYELYERVRQKDKQALEILYDRYERILYAFMMQLTKDRDLSEEAMQEVFIKLWRGGGVYDESKGKFKSWLFTMGRHVAIDLIRKRKPDLQLDESYAEAIPSTERSVESEVEWQEERTQIETAMAELPKEQQQVVRLMYFNGLSQQKIADACNIPLGTVKGRIRLALKQLRRHLSHDFIDKEVER</sequence>
<dbReference type="OrthoDB" id="9784272at2"/>
<evidence type="ECO:0000313" key="8">
    <source>
        <dbReference type="Proteomes" id="UP000254060"/>
    </source>
</evidence>
<evidence type="ECO:0000256" key="3">
    <source>
        <dbReference type="ARBA" id="ARBA00023082"/>
    </source>
</evidence>
<dbReference type="InterPro" id="IPR013249">
    <property type="entry name" value="RNA_pol_sigma70_r4_t2"/>
</dbReference>
<feature type="domain" description="RNA polymerase sigma factor 70 region 4 type 2" evidence="6">
    <location>
        <begin position="119"/>
        <end position="171"/>
    </location>
</feature>
<name>A0A377FQ53_9BACL</name>
<dbReference type="NCBIfam" id="TIGR02937">
    <property type="entry name" value="sigma70-ECF"/>
    <property type="match status" value="1"/>
</dbReference>
<dbReference type="Gene3D" id="1.10.10.10">
    <property type="entry name" value="Winged helix-like DNA-binding domain superfamily/Winged helix DNA-binding domain"/>
    <property type="match status" value="1"/>
</dbReference>
<dbReference type="CDD" id="cd06171">
    <property type="entry name" value="Sigma70_r4"/>
    <property type="match status" value="1"/>
</dbReference>
<evidence type="ECO:0000313" key="7">
    <source>
        <dbReference type="EMBL" id="STO06952.1"/>
    </source>
</evidence>
<dbReference type="RefSeq" id="WP_024371235.1">
    <property type="nucleotide sequence ID" value="NZ_UGGP01000001.1"/>
</dbReference>
<dbReference type="InterPro" id="IPR014284">
    <property type="entry name" value="RNA_pol_sigma-70_dom"/>
</dbReference>
<dbReference type="SUPFAM" id="SSF88946">
    <property type="entry name" value="Sigma2 domain of RNA polymerase sigma factors"/>
    <property type="match status" value="1"/>
</dbReference>
<dbReference type="GO" id="GO:0003677">
    <property type="term" value="F:DNA binding"/>
    <property type="evidence" value="ECO:0007669"/>
    <property type="project" value="InterPro"/>
</dbReference>
<dbReference type="Gene3D" id="1.10.1740.10">
    <property type="match status" value="1"/>
</dbReference>
<dbReference type="AlphaFoldDB" id="A0A377FQ53"/>
<comment type="similarity">
    <text evidence="1">Belongs to the sigma-70 factor family. ECF subfamily.</text>
</comment>
<dbReference type="InterPro" id="IPR013325">
    <property type="entry name" value="RNA_pol_sigma_r2"/>
</dbReference>
<dbReference type="GO" id="GO:0006352">
    <property type="term" value="P:DNA-templated transcription initiation"/>
    <property type="evidence" value="ECO:0007669"/>
    <property type="project" value="InterPro"/>
</dbReference>
<dbReference type="Pfam" id="PF08281">
    <property type="entry name" value="Sigma70_r4_2"/>
    <property type="match status" value="1"/>
</dbReference>
<keyword evidence="4" id="KW-0804">Transcription</keyword>
<protein>
    <submittedName>
        <fullName evidence="7">Sigma-K factor</fullName>
    </submittedName>
</protein>
<evidence type="ECO:0000259" key="5">
    <source>
        <dbReference type="Pfam" id="PF04542"/>
    </source>
</evidence>
<dbReference type="Proteomes" id="UP000254060">
    <property type="component" value="Unassembled WGS sequence"/>
</dbReference>
<feature type="domain" description="RNA polymerase sigma-70 region 2" evidence="5">
    <location>
        <begin position="21"/>
        <end position="88"/>
    </location>
</feature>
<keyword evidence="2" id="KW-0805">Transcription regulation</keyword>
<dbReference type="GO" id="GO:0016987">
    <property type="term" value="F:sigma factor activity"/>
    <property type="evidence" value="ECO:0007669"/>
    <property type="project" value="UniProtKB-KW"/>
</dbReference>
<gene>
    <name evidence="7" type="primary">sigK</name>
    <name evidence="7" type="ORF">NCTC13163_00293</name>
</gene>
<evidence type="ECO:0000256" key="1">
    <source>
        <dbReference type="ARBA" id="ARBA00010641"/>
    </source>
</evidence>
<keyword evidence="3" id="KW-0731">Sigma factor</keyword>
<dbReference type="STRING" id="1397694.GCA_000702585_00812"/>
<evidence type="ECO:0000256" key="4">
    <source>
        <dbReference type="ARBA" id="ARBA00023163"/>
    </source>
</evidence>
<dbReference type="Pfam" id="PF04542">
    <property type="entry name" value="Sigma70_r2"/>
    <property type="match status" value="1"/>
</dbReference>
<reference evidence="7 8" key="1">
    <citation type="submission" date="2018-06" db="EMBL/GenBank/DDBJ databases">
        <authorList>
            <consortium name="Pathogen Informatics"/>
            <person name="Doyle S."/>
        </authorList>
    </citation>
    <scope>NUCLEOTIDE SEQUENCE [LARGE SCALE GENOMIC DNA]</scope>
    <source>
        <strain evidence="7 8">NCTC13163</strain>
    </source>
</reference>
<dbReference type="EMBL" id="UGGP01000001">
    <property type="protein sequence ID" value="STO06952.1"/>
    <property type="molecule type" value="Genomic_DNA"/>
</dbReference>
<dbReference type="PANTHER" id="PTHR43133">
    <property type="entry name" value="RNA POLYMERASE ECF-TYPE SIGMA FACTO"/>
    <property type="match status" value="1"/>
</dbReference>